<accession>A0A086BII8</accession>
<evidence type="ECO:0000313" key="3">
    <source>
        <dbReference type="Proteomes" id="UP000028709"/>
    </source>
</evidence>
<dbReference type="KEGG" id="cpip:CJF12_15665"/>
<evidence type="ECO:0000313" key="2">
    <source>
        <dbReference type="EMBL" id="KFF28752.1"/>
    </source>
</evidence>
<sequence length="152" mass="17553">MMIAKKIVFWTLVAFALIQFIPVDKSNKPVDSKANFIESRKAPAKISSLLKGACYDCHSNETIYPKYAHIAPISWSIKSHVNEGRERLNFSIWETYNKDLKTSMLKNTVQALQSRKMPMPGYIVYHKEANLSEAERTLLINYFEKMLKSKAY</sequence>
<protein>
    <recommendedName>
        <fullName evidence="1">Haem-binding domain-containing protein</fullName>
    </recommendedName>
</protein>
<reference evidence="2 3" key="1">
    <citation type="submission" date="2014-07" db="EMBL/GenBank/DDBJ databases">
        <title>Genome of Chryseobacterium piperi CTM.</title>
        <authorList>
            <person name="Pipes S.E."/>
            <person name="Stropko S.J."/>
            <person name="Newman J.D."/>
        </authorList>
    </citation>
    <scope>NUCLEOTIDE SEQUENCE [LARGE SCALE GENOMIC DNA]</scope>
    <source>
        <strain evidence="2 3">CTM</strain>
    </source>
</reference>
<dbReference type="SMART" id="SM01235">
    <property type="entry name" value="Haem_bd"/>
    <property type="match status" value="1"/>
</dbReference>
<name>A0A086BII8_9FLAO</name>
<dbReference type="AlphaFoldDB" id="A0A086BII8"/>
<dbReference type="STRING" id="558152.IQ37_09435"/>
<dbReference type="Pfam" id="PF14376">
    <property type="entry name" value="Haem_bd"/>
    <property type="match status" value="1"/>
</dbReference>
<dbReference type="Proteomes" id="UP000028709">
    <property type="component" value="Unassembled WGS sequence"/>
</dbReference>
<dbReference type="eggNOG" id="COG2010">
    <property type="taxonomic scope" value="Bacteria"/>
</dbReference>
<evidence type="ECO:0000259" key="1">
    <source>
        <dbReference type="SMART" id="SM01235"/>
    </source>
</evidence>
<dbReference type="RefSeq" id="WP_034684169.1">
    <property type="nucleotide sequence ID" value="NZ_CP023049.2"/>
</dbReference>
<gene>
    <name evidence="2" type="ORF">IQ37_09435</name>
</gene>
<dbReference type="EMBL" id="JPRJ01000014">
    <property type="protein sequence ID" value="KFF28752.1"/>
    <property type="molecule type" value="Genomic_DNA"/>
</dbReference>
<keyword evidence="3" id="KW-1185">Reference proteome</keyword>
<proteinExistence type="predicted"/>
<comment type="caution">
    <text evidence="2">The sequence shown here is derived from an EMBL/GenBank/DDBJ whole genome shotgun (WGS) entry which is preliminary data.</text>
</comment>
<dbReference type="InterPro" id="IPR025992">
    <property type="entry name" value="Haem-bd"/>
</dbReference>
<feature type="domain" description="Haem-binding" evidence="1">
    <location>
        <begin position="12"/>
        <end position="147"/>
    </location>
</feature>
<organism evidence="2 3">
    <name type="scientific">Chryseobacterium piperi</name>
    <dbReference type="NCBI Taxonomy" id="558152"/>
    <lineage>
        <taxon>Bacteria</taxon>
        <taxon>Pseudomonadati</taxon>
        <taxon>Bacteroidota</taxon>
        <taxon>Flavobacteriia</taxon>
        <taxon>Flavobacteriales</taxon>
        <taxon>Weeksellaceae</taxon>
        <taxon>Chryseobacterium group</taxon>
        <taxon>Chryseobacterium</taxon>
    </lineage>
</organism>
<dbReference type="OrthoDB" id="196738at2"/>